<dbReference type="Gene3D" id="2.40.160.50">
    <property type="entry name" value="membrane protein fhac: a member of the omp85/tpsb transporter family"/>
    <property type="match status" value="1"/>
</dbReference>
<gene>
    <name evidence="6" type="ORF">FMM06_07235</name>
</gene>
<dbReference type="Pfam" id="PF01103">
    <property type="entry name" value="Omp85"/>
    <property type="match status" value="1"/>
</dbReference>
<dbReference type="Gene3D" id="3.10.20.310">
    <property type="entry name" value="membrane protein fhac"/>
    <property type="match status" value="1"/>
</dbReference>
<evidence type="ECO:0000256" key="1">
    <source>
        <dbReference type="ARBA" id="ARBA00004370"/>
    </source>
</evidence>
<dbReference type="Proteomes" id="UP000317894">
    <property type="component" value="Unassembled WGS sequence"/>
</dbReference>
<dbReference type="PANTHER" id="PTHR12815">
    <property type="entry name" value="SORTING AND ASSEMBLY MACHINERY SAMM50 PROTEIN FAMILY MEMBER"/>
    <property type="match status" value="1"/>
</dbReference>
<proteinExistence type="predicted"/>
<evidence type="ECO:0000256" key="3">
    <source>
        <dbReference type="ARBA" id="ARBA00023136"/>
    </source>
</evidence>
<organism evidence="6 7">
    <name type="scientific">Glacieibacterium frigidum</name>
    <dbReference type="NCBI Taxonomy" id="2593303"/>
    <lineage>
        <taxon>Bacteria</taxon>
        <taxon>Pseudomonadati</taxon>
        <taxon>Pseudomonadota</taxon>
        <taxon>Alphaproteobacteria</taxon>
        <taxon>Sphingomonadales</taxon>
        <taxon>Sphingosinicellaceae</taxon>
        <taxon>Glacieibacterium</taxon>
    </lineage>
</organism>
<keyword evidence="3" id="KW-0472">Membrane</keyword>
<comment type="caution">
    <text evidence="6">The sequence shown here is derived from an EMBL/GenBank/DDBJ whole genome shotgun (WGS) entry which is preliminary data.</text>
</comment>
<keyword evidence="2" id="KW-1134">Transmembrane beta strand</keyword>
<dbReference type="InterPro" id="IPR000184">
    <property type="entry name" value="Bac_surfAg_D15"/>
</dbReference>
<evidence type="ECO:0000313" key="6">
    <source>
        <dbReference type="EMBL" id="TRW17913.1"/>
    </source>
</evidence>
<dbReference type="OrthoDB" id="9769707at2"/>
<protein>
    <submittedName>
        <fullName evidence="6">Outer membrane protein assembly factor</fullName>
    </submittedName>
</protein>
<feature type="domain" description="Bacterial surface antigen (D15)" evidence="5">
    <location>
        <begin position="356"/>
        <end position="647"/>
    </location>
</feature>
<name>A0A552UI68_9SPHN</name>
<dbReference type="EMBL" id="VJWA01000001">
    <property type="protein sequence ID" value="TRW17913.1"/>
    <property type="molecule type" value="Genomic_DNA"/>
</dbReference>
<accession>A0A552UI68</accession>
<dbReference type="InterPro" id="IPR039910">
    <property type="entry name" value="D15-like"/>
</dbReference>
<keyword evidence="7" id="KW-1185">Reference proteome</keyword>
<feature type="signal peptide" evidence="4">
    <location>
        <begin position="1"/>
        <end position="20"/>
    </location>
</feature>
<dbReference type="RefSeq" id="WP_144236607.1">
    <property type="nucleotide sequence ID" value="NZ_VJWA01000001.1"/>
</dbReference>
<dbReference type="GO" id="GO:0019867">
    <property type="term" value="C:outer membrane"/>
    <property type="evidence" value="ECO:0007669"/>
    <property type="project" value="InterPro"/>
</dbReference>
<feature type="chain" id="PRO_5022167505" evidence="4">
    <location>
        <begin position="21"/>
        <end position="647"/>
    </location>
</feature>
<reference evidence="6 7" key="1">
    <citation type="submission" date="2019-07" db="EMBL/GenBank/DDBJ databases">
        <title>Novel species isolated from glacier.</title>
        <authorList>
            <person name="Liu Q."/>
            <person name="Xin Y.-H."/>
        </authorList>
    </citation>
    <scope>NUCLEOTIDE SEQUENCE [LARGE SCALE GENOMIC DNA]</scope>
    <source>
        <strain evidence="6 7">LB1R16</strain>
    </source>
</reference>
<evidence type="ECO:0000313" key="7">
    <source>
        <dbReference type="Proteomes" id="UP000317894"/>
    </source>
</evidence>
<sequence>MVKPSFAWVLATGCAAVAHAQPAPPVAQPPAEAAPARDELLDALAPLPDGGVAWPEAVAVTPGEAATTEAGEVRYEVTVEGLEDLSRFKELSVLWQGRGAPANLAQINRRVFEDRDLIDQLLRSRGRYGGTVEATITPPAQAGAATQVVLTVEPGPVYTFAAVDLTVPAGADATMVTRTLGIAVGDPVDAAVVGAAEDGLKLRLADAGYPFPTVGAQDVAVDHETRTATLTQAIDPGRRAVFGRVRFAEATRRAPFDDEHLAMLARLDPGEAYNAADLEDLRRALIQTGLVGSASIKPEPAMVRADGTQVVDLVITTEPAPQRTIAAQFGYSTGQGLRLEGSWQHRNLLPPEGAVTVRGVAAEREQLLGVELRRRNWRKRDQSLLLRSELSNAEQDAFFARTLTLGAAIERETNIIWQKKWAYSFGAEIVASSERDRSRIGNAFNTFLIVAAPLNLTYDGSDNLLDPTRGFRLTGRVSPEVSYQDTAFTYVKLQLDGTAYQPFGERVVIAARAHAGTIAGASRGRIAPTRRFYAGGGGSVRGFSYQQVGPMDADGRPLGGNSLTEFALEARVRFRAFGNDLGIVPFVDAGQVSTGTVPKFDALKVGAGLGLRYYTSFGPVRIDLATPLNGGSNDPKLAFYVSIGQAF</sequence>
<evidence type="ECO:0000256" key="4">
    <source>
        <dbReference type="SAM" id="SignalP"/>
    </source>
</evidence>
<evidence type="ECO:0000256" key="2">
    <source>
        <dbReference type="ARBA" id="ARBA00022452"/>
    </source>
</evidence>
<dbReference type="AlphaFoldDB" id="A0A552UI68"/>
<keyword evidence="4" id="KW-0732">Signal</keyword>
<evidence type="ECO:0000259" key="5">
    <source>
        <dbReference type="Pfam" id="PF01103"/>
    </source>
</evidence>
<comment type="subcellular location">
    <subcellularLocation>
        <location evidence="1">Membrane</location>
    </subcellularLocation>
</comment>
<dbReference type="PANTHER" id="PTHR12815:SF42">
    <property type="entry name" value="BACTERIAL SURFACE ANTIGEN (D15) DOMAIN-CONTAINING PROTEIN"/>
    <property type="match status" value="1"/>
</dbReference>
<keyword evidence="2" id="KW-0812">Transmembrane</keyword>